<evidence type="ECO:0008006" key="4">
    <source>
        <dbReference type="Google" id="ProtNLM"/>
    </source>
</evidence>
<protein>
    <recommendedName>
        <fullName evidence="4">O-Antigen polymerase family protein</fullName>
    </recommendedName>
</protein>
<evidence type="ECO:0000313" key="3">
    <source>
        <dbReference type="Proteomes" id="UP000019253"/>
    </source>
</evidence>
<reference evidence="2 3" key="1">
    <citation type="journal article" date="2014" name="Int. J. Syst. Evol. Microbiol.">
        <title>Listeria floridensis sp. nov., Listeria aquatica sp. nov., Listeria cornellensis sp. nov., Listeria riparia sp. nov. and Listeria grandensis sp. nov., from agricultural and natural environments.</title>
        <authorList>
            <person name="den Bakker H.C."/>
            <person name="Warchocki S."/>
            <person name="Wright E.M."/>
            <person name="Allred A.F."/>
            <person name="Ahlstrom C."/>
            <person name="Manuel C.S."/>
            <person name="Stasiewicz M.J."/>
            <person name="Burrell A."/>
            <person name="Roof S."/>
            <person name="Strawn L."/>
            <person name="Fortes E.D."/>
            <person name="Nightingale K.K."/>
            <person name="Kephart D."/>
            <person name="Wiedmann M."/>
        </authorList>
    </citation>
    <scope>NUCLEOTIDE SEQUENCE [LARGE SCALE GENOMIC DNA]</scope>
    <source>
        <strain evidence="3">FSL F6-971</strain>
    </source>
</reference>
<keyword evidence="3" id="KW-1185">Reference proteome</keyword>
<keyword evidence="1" id="KW-1133">Transmembrane helix</keyword>
<keyword evidence="1" id="KW-0472">Membrane</keyword>
<feature type="transmembrane region" description="Helical" evidence="1">
    <location>
        <begin position="85"/>
        <end position="115"/>
    </location>
</feature>
<proteinExistence type="predicted"/>
<dbReference type="Proteomes" id="UP000019253">
    <property type="component" value="Unassembled WGS sequence"/>
</dbReference>
<dbReference type="AlphaFoldDB" id="W7AYM3"/>
<organism evidence="2 3">
    <name type="scientific">Listeria grandensis FSL F6-0971</name>
    <dbReference type="NCBI Taxonomy" id="1265819"/>
    <lineage>
        <taxon>Bacteria</taxon>
        <taxon>Bacillati</taxon>
        <taxon>Bacillota</taxon>
        <taxon>Bacilli</taxon>
        <taxon>Bacillales</taxon>
        <taxon>Listeriaceae</taxon>
        <taxon>Listeria</taxon>
    </lineage>
</organism>
<evidence type="ECO:0000256" key="1">
    <source>
        <dbReference type="SAM" id="Phobius"/>
    </source>
</evidence>
<gene>
    <name evidence="2" type="ORF">PGRAN_15392</name>
</gene>
<dbReference type="EMBL" id="AODD01000034">
    <property type="protein sequence ID" value="EUJ18732.1"/>
    <property type="molecule type" value="Genomic_DNA"/>
</dbReference>
<feature type="transmembrane region" description="Helical" evidence="1">
    <location>
        <begin position="48"/>
        <end position="73"/>
    </location>
</feature>
<dbReference type="PATRIC" id="fig|1265819.5.peg.3066"/>
<keyword evidence="1" id="KW-0812">Transmembrane</keyword>
<accession>W7AYM3</accession>
<dbReference type="STRING" id="1265819.PGRAN_15392"/>
<name>W7AYM3_9LIST</name>
<sequence length="128" mass="14368">MYAPFGSGFATFGSGSSVKNYSPLYDVLEYYRIYGFTRENPQFLNDSYIAMFIAQFGYIGMACFVGIVLLFLLMISKRSGNLQAFVLVLFLYAVTSLFTELYLTTSLGIVTFFLMGTVLGNEEKKPDI</sequence>
<evidence type="ECO:0000313" key="2">
    <source>
        <dbReference type="EMBL" id="EUJ18732.1"/>
    </source>
</evidence>
<comment type="caution">
    <text evidence="2">The sequence shown here is derived from an EMBL/GenBank/DDBJ whole genome shotgun (WGS) entry which is preliminary data.</text>
</comment>